<evidence type="ECO:0000256" key="3">
    <source>
        <dbReference type="ARBA" id="ARBA00022833"/>
    </source>
</evidence>
<proteinExistence type="predicted"/>
<dbReference type="InterPro" id="IPR026516">
    <property type="entry name" value="THAP1/10"/>
</dbReference>
<evidence type="ECO:0000256" key="6">
    <source>
        <dbReference type="SAM" id="MobiDB-lite"/>
    </source>
</evidence>
<feature type="non-terminal residue" evidence="8">
    <location>
        <position position="1"/>
    </location>
</feature>
<evidence type="ECO:0000256" key="2">
    <source>
        <dbReference type="ARBA" id="ARBA00022771"/>
    </source>
</evidence>
<dbReference type="InterPro" id="IPR006612">
    <property type="entry name" value="THAP_Znf"/>
</dbReference>
<dbReference type="PANTHER" id="PTHR46600:SF11">
    <property type="entry name" value="THAP DOMAIN-CONTAINING PROTEIN 10"/>
    <property type="match status" value="1"/>
</dbReference>
<feature type="domain" description="THAP-type" evidence="7">
    <location>
        <begin position="1"/>
        <end position="84"/>
    </location>
</feature>
<dbReference type="PROSITE" id="PS50950">
    <property type="entry name" value="ZF_THAP"/>
    <property type="match status" value="1"/>
</dbReference>
<name>A0ABN8I4M2_9NEOP</name>
<evidence type="ECO:0000313" key="8">
    <source>
        <dbReference type="EMBL" id="CAH2047130.1"/>
    </source>
</evidence>
<dbReference type="SUPFAM" id="SSF57716">
    <property type="entry name" value="Glucocorticoid receptor-like (DNA-binding domain)"/>
    <property type="match status" value="1"/>
</dbReference>
<feature type="region of interest" description="Disordered" evidence="6">
    <location>
        <begin position="158"/>
        <end position="177"/>
    </location>
</feature>
<evidence type="ECO:0000256" key="5">
    <source>
        <dbReference type="PROSITE-ProRule" id="PRU00309"/>
    </source>
</evidence>
<evidence type="ECO:0000256" key="4">
    <source>
        <dbReference type="ARBA" id="ARBA00023125"/>
    </source>
</evidence>
<reference evidence="8" key="1">
    <citation type="submission" date="2022-03" db="EMBL/GenBank/DDBJ databases">
        <authorList>
            <person name="Martin H S."/>
        </authorList>
    </citation>
    <scope>NUCLEOTIDE SEQUENCE</scope>
</reference>
<sequence>MSEKKCCVPYCKVTRQDDVTLHSFPNPEKDSERFRCWLYNIGGDLLALENQYIYKRRKVCHNHFEQKYHTWTKTLTHNAVPTLLLPGLFCTKKALSDITNTMSMYKEISIPGTSTSTNQLVFDSATTSKTKLTLKKKPGVIKKLSTNLGAIIMKAEVSESDDPAGDGEPVGYPELSE</sequence>
<keyword evidence="1" id="KW-0479">Metal-binding</keyword>
<keyword evidence="3" id="KW-0862">Zinc</keyword>
<keyword evidence="2 5" id="KW-0863">Zinc-finger</keyword>
<keyword evidence="4 5" id="KW-0238">DNA-binding</keyword>
<dbReference type="Proteomes" id="UP000837857">
    <property type="component" value="Chromosome 17"/>
</dbReference>
<evidence type="ECO:0000313" key="9">
    <source>
        <dbReference type="Proteomes" id="UP000837857"/>
    </source>
</evidence>
<dbReference type="Pfam" id="PF05485">
    <property type="entry name" value="THAP"/>
    <property type="match status" value="1"/>
</dbReference>
<evidence type="ECO:0000256" key="1">
    <source>
        <dbReference type="ARBA" id="ARBA00022723"/>
    </source>
</evidence>
<keyword evidence="9" id="KW-1185">Reference proteome</keyword>
<accession>A0ABN8I4M2</accession>
<organism evidence="8 9">
    <name type="scientific">Iphiclides podalirius</name>
    <name type="common">scarce swallowtail</name>
    <dbReference type="NCBI Taxonomy" id="110791"/>
    <lineage>
        <taxon>Eukaryota</taxon>
        <taxon>Metazoa</taxon>
        <taxon>Ecdysozoa</taxon>
        <taxon>Arthropoda</taxon>
        <taxon>Hexapoda</taxon>
        <taxon>Insecta</taxon>
        <taxon>Pterygota</taxon>
        <taxon>Neoptera</taxon>
        <taxon>Endopterygota</taxon>
        <taxon>Lepidoptera</taxon>
        <taxon>Glossata</taxon>
        <taxon>Ditrysia</taxon>
        <taxon>Papilionoidea</taxon>
        <taxon>Papilionidae</taxon>
        <taxon>Papilioninae</taxon>
        <taxon>Iphiclides</taxon>
    </lineage>
</organism>
<dbReference type="EMBL" id="OW152829">
    <property type="protein sequence ID" value="CAH2047130.1"/>
    <property type="molecule type" value="Genomic_DNA"/>
</dbReference>
<evidence type="ECO:0000259" key="7">
    <source>
        <dbReference type="PROSITE" id="PS50950"/>
    </source>
</evidence>
<dbReference type="PANTHER" id="PTHR46600">
    <property type="entry name" value="THAP DOMAIN-CONTAINING"/>
    <property type="match status" value="1"/>
</dbReference>
<gene>
    <name evidence="8" type="ORF">IPOD504_LOCUS5640</name>
</gene>
<dbReference type="SMART" id="SM00980">
    <property type="entry name" value="THAP"/>
    <property type="match status" value="1"/>
</dbReference>
<protein>
    <recommendedName>
        <fullName evidence="7">THAP-type domain-containing protein</fullName>
    </recommendedName>
</protein>